<dbReference type="GO" id="GO:0005524">
    <property type="term" value="F:ATP binding"/>
    <property type="evidence" value="ECO:0007669"/>
    <property type="project" value="UniProtKB-KW"/>
</dbReference>
<dbReference type="Pfam" id="PF01288">
    <property type="entry name" value="HPPK"/>
    <property type="match status" value="1"/>
</dbReference>
<dbReference type="SUPFAM" id="SSF55083">
    <property type="entry name" value="6-hydroxymethyl-7,8-dihydropterin pyrophosphokinase, HPPK"/>
    <property type="match status" value="1"/>
</dbReference>
<evidence type="ECO:0000313" key="12">
    <source>
        <dbReference type="Proteomes" id="UP000461585"/>
    </source>
</evidence>
<dbReference type="EC" id="2.7.6.3" evidence="9"/>
<dbReference type="GO" id="GO:0004150">
    <property type="term" value="F:dihydroneopterin aldolase activity"/>
    <property type="evidence" value="ECO:0007669"/>
    <property type="project" value="UniProtKB-UniRule"/>
</dbReference>
<comment type="catalytic activity">
    <reaction evidence="1">
        <text>6-hydroxymethyl-7,8-dihydropterin + ATP = (7,8-dihydropterin-6-yl)methyl diphosphate + AMP + H(+)</text>
        <dbReference type="Rhea" id="RHEA:11412"/>
        <dbReference type="ChEBI" id="CHEBI:15378"/>
        <dbReference type="ChEBI" id="CHEBI:30616"/>
        <dbReference type="ChEBI" id="CHEBI:44841"/>
        <dbReference type="ChEBI" id="CHEBI:72950"/>
        <dbReference type="ChEBI" id="CHEBI:456215"/>
        <dbReference type="EC" id="2.7.6.3"/>
    </reaction>
</comment>
<keyword evidence="12" id="KW-1185">Reference proteome</keyword>
<comment type="similarity">
    <text evidence="3">In the N-terminal section; belongs to the DHNA family.</text>
</comment>
<evidence type="ECO:0000259" key="10">
    <source>
        <dbReference type="PROSITE" id="PS00794"/>
    </source>
</evidence>
<dbReference type="CDD" id="cd00483">
    <property type="entry name" value="HPPK"/>
    <property type="match status" value="1"/>
</dbReference>
<evidence type="ECO:0000313" key="11">
    <source>
        <dbReference type="EMBL" id="NDL66548.1"/>
    </source>
</evidence>
<dbReference type="SMART" id="SM00905">
    <property type="entry name" value="FolB"/>
    <property type="match status" value="1"/>
</dbReference>
<keyword evidence="7" id="KW-0067">ATP-binding</keyword>
<evidence type="ECO:0000256" key="5">
    <source>
        <dbReference type="ARBA" id="ARBA00022741"/>
    </source>
</evidence>
<dbReference type="Pfam" id="PF02152">
    <property type="entry name" value="FolB"/>
    <property type="match status" value="1"/>
</dbReference>
<reference evidence="11 12" key="1">
    <citation type="submission" date="2020-01" db="EMBL/GenBank/DDBJ databases">
        <title>Anaeroalcalibacter tamaniensis gen. nov., sp. nov., moderately halophilic strictly anaerobic fermenter bacterium from mud volcano of Taman peninsula.</title>
        <authorList>
            <person name="Frolova A."/>
            <person name="Merkel A.Y."/>
            <person name="Slobodkin A.I."/>
        </authorList>
    </citation>
    <scope>NUCLEOTIDE SEQUENCE [LARGE SCALE GENOMIC DNA]</scope>
    <source>
        <strain evidence="11 12">F-3ap</strain>
    </source>
</reference>
<proteinExistence type="inferred from homology"/>
<dbReference type="NCBIfam" id="TIGR01498">
    <property type="entry name" value="folK"/>
    <property type="match status" value="1"/>
</dbReference>
<keyword evidence="6 11" id="KW-0418">Kinase</keyword>
<dbReference type="PROSITE" id="PS00794">
    <property type="entry name" value="HPPK"/>
    <property type="match status" value="1"/>
</dbReference>
<evidence type="ECO:0000256" key="2">
    <source>
        <dbReference type="ARBA" id="ARBA00005051"/>
    </source>
</evidence>
<feature type="domain" description="7,8-dihydro-6-hydroxymethylpterin-pyrophosphokinase" evidence="10">
    <location>
        <begin position="207"/>
        <end position="218"/>
    </location>
</feature>
<sequence>MEDRIIIKGLEVFAFHGVLPEETSMGQKFILDMEVFLDLQSAGLTDRLEGTLHYGHLSREALEAFRKDTCQLIEAAAENVCHALLEGHPQIREILLTVKKPRAPIHLHLEYPAVQVRRKWHRAYVALGSNLGDREETIRQALERMGKERGIRLGRCSTLVETEPVGYLEQGPFINGVVELRTLLEPAVLLEKLQEMENALHRERIIRWGPRTIDLDILLYDDLVLEGGDLIVPHPRMLERGFVMEPLKEIAPYVLHPLERKRIGDLWP</sequence>
<keyword evidence="9" id="KW-0456">Lyase</keyword>
<dbReference type="GO" id="GO:0016301">
    <property type="term" value="F:kinase activity"/>
    <property type="evidence" value="ECO:0007669"/>
    <property type="project" value="UniProtKB-KW"/>
</dbReference>
<dbReference type="InterPro" id="IPR006156">
    <property type="entry name" value="Dihydroneopterin_aldolase"/>
</dbReference>
<dbReference type="NCBIfam" id="TIGR00526">
    <property type="entry name" value="folB_dom"/>
    <property type="match status" value="1"/>
</dbReference>
<dbReference type="InterPro" id="IPR006157">
    <property type="entry name" value="FolB_dom"/>
</dbReference>
<dbReference type="InterPro" id="IPR035907">
    <property type="entry name" value="Hppk_sf"/>
</dbReference>
<comment type="pathway">
    <text evidence="9">Cofactor biosynthesis; tetrahydrofolate biosynthesis; 2-amino-4-hydroxy-6-hydroxymethyl-7,8-dihydropteridine diphosphate from 7,8-dihydroneopterin triphosphate: step 3/4.</text>
</comment>
<dbReference type="Proteomes" id="UP000461585">
    <property type="component" value="Unassembled WGS sequence"/>
</dbReference>
<evidence type="ECO:0000256" key="8">
    <source>
        <dbReference type="ARBA" id="ARBA00022909"/>
    </source>
</evidence>
<dbReference type="PANTHER" id="PTHR43071:SF1">
    <property type="entry name" value="2-AMINO-4-HYDROXY-6-HYDROXYMETHYLDIHYDROPTERIDINE PYROPHOSPHOKINASE"/>
    <property type="match status" value="1"/>
</dbReference>
<protein>
    <recommendedName>
        <fullName evidence="9">Bifunctional folate synthesis protein</fullName>
    </recommendedName>
    <domain>
        <recommendedName>
            <fullName evidence="9">Dihydroneopterin aldolase</fullName>
            <shortName evidence="9">DHNA</shortName>
            <ecNumber evidence="9">4.1.2.25</ecNumber>
        </recommendedName>
        <alternativeName>
            <fullName evidence="9">7,8-dihydroneopterin aldolase</fullName>
        </alternativeName>
    </domain>
    <domain>
        <recommendedName>
            <fullName evidence="9">2-amino-4-hydroxy-6-hydroxymethyldihydropteridine pyrophosphokinase</fullName>
            <ecNumber evidence="9">2.7.6.3</ecNumber>
        </recommendedName>
        <alternativeName>
            <fullName evidence="9">6-hydroxymethyl-7,8-dihydropterin pyrophosphokinase</fullName>
            <shortName evidence="9">PPPK</shortName>
        </alternativeName>
        <alternativeName>
            <fullName evidence="9">7,8-dihydro-6-hydroxymethylpterin pyrophosphokinase</fullName>
            <shortName evidence="9">HPPK</shortName>
        </alternativeName>
    </domain>
</protein>
<dbReference type="Gene3D" id="3.30.1130.10">
    <property type="match status" value="1"/>
</dbReference>
<dbReference type="GO" id="GO:0046654">
    <property type="term" value="P:tetrahydrofolate biosynthetic process"/>
    <property type="evidence" value="ECO:0007669"/>
    <property type="project" value="UniProtKB-UniRule"/>
</dbReference>
<keyword evidence="5" id="KW-0547">Nucleotide-binding</keyword>
<evidence type="ECO:0000256" key="3">
    <source>
        <dbReference type="ARBA" id="ARBA00009640"/>
    </source>
</evidence>
<dbReference type="RefSeq" id="WP_162369276.1">
    <property type="nucleotide sequence ID" value="NZ_JAAEEH010000003.1"/>
</dbReference>
<evidence type="ECO:0000256" key="6">
    <source>
        <dbReference type="ARBA" id="ARBA00022777"/>
    </source>
</evidence>
<evidence type="ECO:0000256" key="4">
    <source>
        <dbReference type="ARBA" id="ARBA00022679"/>
    </source>
</evidence>
<dbReference type="NCBIfam" id="TIGR00525">
    <property type="entry name" value="folB"/>
    <property type="match status" value="1"/>
</dbReference>
<comment type="pathway">
    <text evidence="2">Cofactor biosynthesis; tetrahydrofolate biosynthesis; 2-amino-4-hydroxy-6-hydroxymethyl-7,8-dihydropteridine diphosphate from 7,8-dihydroneopterin triphosphate: step 4/4.</text>
</comment>
<keyword evidence="4 11" id="KW-0808">Transferase</keyword>
<dbReference type="InterPro" id="IPR043133">
    <property type="entry name" value="GTP-CH-I_C/QueF"/>
</dbReference>
<comment type="similarity">
    <text evidence="9">Belongs to the DHNA family.</text>
</comment>
<name>A0A7X5HTU2_9FIRM</name>
<dbReference type="EC" id="4.1.2.25" evidence="9"/>
<gene>
    <name evidence="11" type="primary">folK</name>
    <name evidence="11" type="ORF">GXN74_02135</name>
</gene>
<dbReference type="PANTHER" id="PTHR43071">
    <property type="entry name" value="2-AMINO-4-HYDROXY-6-HYDROXYMETHYLDIHYDROPTERIDINE PYROPHOSPHOKINASE"/>
    <property type="match status" value="1"/>
</dbReference>
<comment type="catalytic activity">
    <reaction evidence="9">
        <text>7,8-dihydroneopterin = 6-hydroxymethyl-7,8-dihydropterin + glycolaldehyde</text>
        <dbReference type="Rhea" id="RHEA:10540"/>
        <dbReference type="ChEBI" id="CHEBI:17001"/>
        <dbReference type="ChEBI" id="CHEBI:17071"/>
        <dbReference type="ChEBI" id="CHEBI:44841"/>
        <dbReference type="EC" id="4.1.2.25"/>
    </reaction>
</comment>
<dbReference type="CDD" id="cd00534">
    <property type="entry name" value="DHNA_DHNTPE"/>
    <property type="match status" value="1"/>
</dbReference>
<dbReference type="Gene3D" id="3.30.70.560">
    <property type="entry name" value="7,8-Dihydro-6-hydroxymethylpterin-pyrophosphokinase HPPK"/>
    <property type="match status" value="1"/>
</dbReference>
<dbReference type="EMBL" id="JAAEEH010000003">
    <property type="protein sequence ID" value="NDL66548.1"/>
    <property type="molecule type" value="Genomic_DNA"/>
</dbReference>
<evidence type="ECO:0000256" key="7">
    <source>
        <dbReference type="ARBA" id="ARBA00022840"/>
    </source>
</evidence>
<dbReference type="AlphaFoldDB" id="A0A7X5HTU2"/>
<evidence type="ECO:0000256" key="1">
    <source>
        <dbReference type="ARBA" id="ARBA00000198"/>
    </source>
</evidence>
<evidence type="ECO:0000256" key="9">
    <source>
        <dbReference type="RuleBase" id="RU362079"/>
    </source>
</evidence>
<organism evidence="11 12">
    <name type="scientific">Anaerotalea alkaliphila</name>
    <dbReference type="NCBI Taxonomy" id="2662126"/>
    <lineage>
        <taxon>Bacteria</taxon>
        <taxon>Bacillati</taxon>
        <taxon>Bacillota</taxon>
        <taxon>Clostridia</taxon>
        <taxon>Eubacteriales</taxon>
        <taxon>Anaerotalea</taxon>
    </lineage>
</organism>
<keyword evidence="8 9" id="KW-0289">Folate biosynthesis</keyword>
<dbReference type="SUPFAM" id="SSF55620">
    <property type="entry name" value="Tetrahydrobiopterin biosynthesis enzymes-like"/>
    <property type="match status" value="1"/>
</dbReference>
<dbReference type="GO" id="GO:0003848">
    <property type="term" value="F:2-amino-4-hydroxy-6-hydroxymethyldihydropteridine diphosphokinase activity"/>
    <property type="evidence" value="ECO:0007669"/>
    <property type="project" value="UniProtKB-EC"/>
</dbReference>
<accession>A0A7X5HTU2</accession>
<comment type="function">
    <text evidence="9">Catalyzes the conversion of 7,8-dihydroneopterin to 6-hydroxymethyl-7,8-dihydropterin.</text>
</comment>
<comment type="caution">
    <text evidence="11">The sequence shown here is derived from an EMBL/GenBank/DDBJ whole genome shotgun (WGS) entry which is preliminary data.</text>
</comment>
<dbReference type="InterPro" id="IPR000550">
    <property type="entry name" value="Hppk"/>
</dbReference>
<dbReference type="UniPathway" id="UPA00077">
    <property type="reaction ID" value="UER00154"/>
</dbReference>
<dbReference type="GO" id="GO:0046656">
    <property type="term" value="P:folic acid biosynthetic process"/>
    <property type="evidence" value="ECO:0007669"/>
    <property type="project" value="UniProtKB-UniRule"/>
</dbReference>